<sequence length="434" mass="46773">MAEPDVESLPKLAYVYHSQSFAPLSIAEASDGLCRIIWVIDSSDAASAAMERLLRRLGPVVDASGLTVAEVAVLVNQHDPEGVLSMHDSDLVWTAQLAAVLGRRFHSIDAATKLTDKYQQRSALEAAGLAVPAFGTIPANADDAAIAALAEEFPYPAVLKPRRGQASRDTFPIQSYDELTTAMAELRARPGQAIEEYILEQFVPDPSEQLGGEGFAPFVSVESVVEGGRVAHAAISARTPFRWPFRETGYCTPTAVSPSLQVEILRVAGEAALALGVTQACLHTEIKLTDDGPVVIEVNGRPGGGMSEMLERASGFSLLRTALRLALGMPVELDGPVPCNRIGYLLYVFPESDMTWIDAVEGLPELRGEEGVDEIVLVRGPGRRIDWREGSEAHVFHLTGTTRDHDELRRLIAATTTLVRIDGHVEPTPAPEKG</sequence>
<accession>A0ABW0NLD7</accession>
<dbReference type="Proteomes" id="UP001596039">
    <property type="component" value="Unassembled WGS sequence"/>
</dbReference>
<dbReference type="InterPro" id="IPR011761">
    <property type="entry name" value="ATP-grasp"/>
</dbReference>
<organism evidence="6 7">
    <name type="scientific">Lysinimonas soli</name>
    <dbReference type="NCBI Taxonomy" id="1074233"/>
    <lineage>
        <taxon>Bacteria</taxon>
        <taxon>Bacillati</taxon>
        <taxon>Actinomycetota</taxon>
        <taxon>Actinomycetes</taxon>
        <taxon>Micrococcales</taxon>
        <taxon>Microbacteriaceae</taxon>
        <taxon>Lysinimonas</taxon>
    </lineage>
</organism>
<evidence type="ECO:0000313" key="6">
    <source>
        <dbReference type="EMBL" id="MFC5500801.1"/>
    </source>
</evidence>
<proteinExistence type="predicted"/>
<dbReference type="InterPro" id="IPR052032">
    <property type="entry name" value="ATP-dep_AA_Ligase"/>
</dbReference>
<dbReference type="RefSeq" id="WP_386738414.1">
    <property type="nucleotide sequence ID" value="NZ_JBHSMG010000001.1"/>
</dbReference>
<evidence type="ECO:0000256" key="3">
    <source>
        <dbReference type="ARBA" id="ARBA00022840"/>
    </source>
</evidence>
<protein>
    <submittedName>
        <fullName evidence="6">Acetyl-CoA carboxylase biotin carboxylase subunit family protein</fullName>
    </submittedName>
</protein>
<dbReference type="PROSITE" id="PS50975">
    <property type="entry name" value="ATP_GRASP"/>
    <property type="match status" value="1"/>
</dbReference>
<dbReference type="EMBL" id="JBHSMG010000001">
    <property type="protein sequence ID" value="MFC5500801.1"/>
    <property type="molecule type" value="Genomic_DNA"/>
</dbReference>
<dbReference type="SUPFAM" id="SSF56059">
    <property type="entry name" value="Glutathione synthetase ATP-binding domain-like"/>
    <property type="match status" value="1"/>
</dbReference>
<evidence type="ECO:0000256" key="1">
    <source>
        <dbReference type="ARBA" id="ARBA00022598"/>
    </source>
</evidence>
<evidence type="ECO:0000256" key="2">
    <source>
        <dbReference type="ARBA" id="ARBA00022741"/>
    </source>
</evidence>
<dbReference type="Gene3D" id="3.30.470.20">
    <property type="entry name" value="ATP-grasp fold, B domain"/>
    <property type="match status" value="1"/>
</dbReference>
<reference evidence="7" key="1">
    <citation type="journal article" date="2019" name="Int. J. Syst. Evol. Microbiol.">
        <title>The Global Catalogue of Microorganisms (GCM) 10K type strain sequencing project: providing services to taxonomists for standard genome sequencing and annotation.</title>
        <authorList>
            <consortium name="The Broad Institute Genomics Platform"/>
            <consortium name="The Broad Institute Genome Sequencing Center for Infectious Disease"/>
            <person name="Wu L."/>
            <person name="Ma J."/>
        </authorList>
    </citation>
    <scope>NUCLEOTIDE SEQUENCE [LARGE SCALE GENOMIC DNA]</scope>
    <source>
        <strain evidence="7">CGMCC 4.6997</strain>
    </source>
</reference>
<dbReference type="Pfam" id="PF13535">
    <property type="entry name" value="ATP-grasp_4"/>
    <property type="match status" value="1"/>
</dbReference>
<keyword evidence="2 4" id="KW-0547">Nucleotide-binding</keyword>
<evidence type="ECO:0000256" key="4">
    <source>
        <dbReference type="PROSITE-ProRule" id="PRU00409"/>
    </source>
</evidence>
<evidence type="ECO:0000313" key="7">
    <source>
        <dbReference type="Proteomes" id="UP001596039"/>
    </source>
</evidence>
<keyword evidence="3 4" id="KW-0067">ATP-binding</keyword>
<dbReference type="PANTHER" id="PTHR43585">
    <property type="entry name" value="FUMIPYRROLE BIOSYNTHESIS PROTEIN C"/>
    <property type="match status" value="1"/>
</dbReference>
<evidence type="ECO:0000259" key="5">
    <source>
        <dbReference type="PROSITE" id="PS50975"/>
    </source>
</evidence>
<keyword evidence="1" id="KW-0436">Ligase</keyword>
<comment type="caution">
    <text evidence="6">The sequence shown here is derived from an EMBL/GenBank/DDBJ whole genome shotgun (WGS) entry which is preliminary data.</text>
</comment>
<keyword evidence="7" id="KW-1185">Reference proteome</keyword>
<feature type="domain" description="ATP-grasp" evidence="5">
    <location>
        <begin position="121"/>
        <end position="327"/>
    </location>
</feature>
<gene>
    <name evidence="6" type="ORF">ACFPJ4_00955</name>
</gene>
<dbReference type="PANTHER" id="PTHR43585:SF2">
    <property type="entry name" value="ATP-GRASP ENZYME FSQD"/>
    <property type="match status" value="1"/>
</dbReference>
<name>A0ABW0NLD7_9MICO</name>